<proteinExistence type="predicted"/>
<name>A0A2Z6AYV5_9BACT</name>
<dbReference type="Proteomes" id="UP000269883">
    <property type="component" value="Chromosome"/>
</dbReference>
<dbReference type="Gene3D" id="3.10.450.40">
    <property type="match status" value="1"/>
</dbReference>
<protein>
    <submittedName>
        <fullName evidence="2">Phage-related baseplate assembly protein</fullName>
    </submittedName>
</protein>
<dbReference type="InterPro" id="IPR007048">
    <property type="entry name" value="IraD/Gp25-like"/>
</dbReference>
<feature type="domain" description="IraD/Gp25-like" evidence="1">
    <location>
        <begin position="16"/>
        <end position="85"/>
    </location>
</feature>
<keyword evidence="3" id="KW-1185">Reference proteome</keyword>
<reference evidence="2 3" key="1">
    <citation type="journal article" date="2018" name="Sci. Adv.">
        <title>Multi-heme cytochromes provide a pathway for survival in energy-limited environments.</title>
        <authorList>
            <person name="Deng X."/>
            <person name="Dohmae N."/>
            <person name="Nealson K.H."/>
            <person name="Hashimoto K."/>
            <person name="Okamoto A."/>
        </authorList>
    </citation>
    <scope>NUCLEOTIDE SEQUENCE [LARGE SCALE GENOMIC DNA]</scope>
    <source>
        <strain evidence="2 3">IS5</strain>
    </source>
</reference>
<dbReference type="Pfam" id="PF04965">
    <property type="entry name" value="GPW_gp25"/>
    <property type="match status" value="1"/>
</dbReference>
<accession>A0A2Z6AYV5</accession>
<dbReference type="OrthoDB" id="9802846at2"/>
<dbReference type="SUPFAM" id="SSF160719">
    <property type="entry name" value="gpW/gp25-like"/>
    <property type="match status" value="1"/>
</dbReference>
<gene>
    <name evidence="2" type="ORF">DFE_1725</name>
</gene>
<organism evidence="2 3">
    <name type="scientific">Desulfovibrio ferrophilus</name>
    <dbReference type="NCBI Taxonomy" id="241368"/>
    <lineage>
        <taxon>Bacteria</taxon>
        <taxon>Pseudomonadati</taxon>
        <taxon>Thermodesulfobacteriota</taxon>
        <taxon>Desulfovibrionia</taxon>
        <taxon>Desulfovibrionales</taxon>
        <taxon>Desulfovibrionaceae</taxon>
        <taxon>Desulfovibrio</taxon>
    </lineage>
</organism>
<dbReference type="AlphaFoldDB" id="A0A2Z6AYV5"/>
<evidence type="ECO:0000313" key="2">
    <source>
        <dbReference type="EMBL" id="BBD08451.1"/>
    </source>
</evidence>
<dbReference type="EMBL" id="AP017378">
    <property type="protein sequence ID" value="BBD08451.1"/>
    <property type="molecule type" value="Genomic_DNA"/>
</dbReference>
<dbReference type="RefSeq" id="WP_126378557.1">
    <property type="nucleotide sequence ID" value="NZ_AP017378.1"/>
</dbReference>
<sequence>MRGMCAASGKSLDGIAHLRQSIRDILTTPLGSRVHRRDYGSRLPRLVDAPLNDGTLIELYAATAEAIAKWEPRFGLSSVKAERGEAGRVVLALTGTYLPEGKAVTLEGIIL</sequence>
<dbReference type="KEGG" id="dfl:DFE_1725"/>
<evidence type="ECO:0000259" key="1">
    <source>
        <dbReference type="Pfam" id="PF04965"/>
    </source>
</evidence>
<evidence type="ECO:0000313" key="3">
    <source>
        <dbReference type="Proteomes" id="UP000269883"/>
    </source>
</evidence>